<evidence type="ECO:0000256" key="5">
    <source>
        <dbReference type="ARBA" id="ARBA00022617"/>
    </source>
</evidence>
<keyword evidence="5" id="KW-0349">Heme</keyword>
<evidence type="ECO:0000313" key="13">
    <source>
        <dbReference type="Proteomes" id="UP000236630"/>
    </source>
</evidence>
<reference evidence="12 13" key="1">
    <citation type="journal article" date="2017" name="Front. Genet.">
        <title>Draft sequencing of the heterozygous diploid genome of Satsuma (Citrus unshiu Marc.) using a hybrid assembly approach.</title>
        <authorList>
            <person name="Shimizu T."/>
            <person name="Tanizawa Y."/>
            <person name="Mochizuki T."/>
            <person name="Nagasaki H."/>
            <person name="Yoshioka T."/>
            <person name="Toyoda A."/>
            <person name="Fujiyama A."/>
            <person name="Kaminuma E."/>
            <person name="Nakamura Y."/>
        </authorList>
    </citation>
    <scope>NUCLEOTIDE SEQUENCE [LARGE SCALE GENOMIC DNA]</scope>
    <source>
        <strain evidence="13">cv. Miyagawa wase</strain>
    </source>
</reference>
<evidence type="ECO:0000256" key="3">
    <source>
        <dbReference type="ARBA" id="ARBA00012313"/>
    </source>
</evidence>
<comment type="similarity">
    <text evidence="10">Belongs to the peroxidase family.</text>
</comment>
<evidence type="ECO:0000256" key="9">
    <source>
        <dbReference type="PIRSR" id="PIRSR600823-3"/>
    </source>
</evidence>
<dbReference type="PANTHER" id="PTHR31388:SF147">
    <property type="entry name" value="PEROXIDASE 58"/>
    <property type="match status" value="1"/>
</dbReference>
<dbReference type="InterPro" id="IPR010255">
    <property type="entry name" value="Haem_peroxidase_sf"/>
</dbReference>
<keyword evidence="7" id="KW-0560">Oxidoreductase</keyword>
<dbReference type="GO" id="GO:0046872">
    <property type="term" value="F:metal ion binding"/>
    <property type="evidence" value="ECO:0007669"/>
    <property type="project" value="UniProtKB-KW"/>
</dbReference>
<dbReference type="Pfam" id="PF00141">
    <property type="entry name" value="peroxidase"/>
    <property type="match status" value="1"/>
</dbReference>
<keyword evidence="8" id="KW-0408">Iron</keyword>
<evidence type="ECO:0000256" key="4">
    <source>
        <dbReference type="ARBA" id="ARBA00022559"/>
    </source>
</evidence>
<gene>
    <name evidence="12" type="ORF">CUMW_123360</name>
</gene>
<name>A0A2H5PCA9_CITUN</name>
<keyword evidence="9" id="KW-0106">Calcium</keyword>
<dbReference type="GO" id="GO:0140825">
    <property type="term" value="F:lactoperoxidase activity"/>
    <property type="evidence" value="ECO:0007669"/>
    <property type="project" value="UniProtKB-EC"/>
</dbReference>
<comment type="cofactor">
    <cofactor evidence="2">
        <name>heme b</name>
        <dbReference type="ChEBI" id="CHEBI:60344"/>
    </cofactor>
</comment>
<dbReference type="GO" id="GO:0020037">
    <property type="term" value="F:heme binding"/>
    <property type="evidence" value="ECO:0007669"/>
    <property type="project" value="InterPro"/>
</dbReference>
<feature type="binding site" evidence="9">
    <location>
        <position position="26"/>
    </location>
    <ligand>
        <name>Ca(2+)</name>
        <dbReference type="ChEBI" id="CHEBI:29108"/>
        <label>1</label>
    </ligand>
</feature>
<keyword evidence="13" id="KW-1185">Reference proteome</keyword>
<evidence type="ECO:0000256" key="1">
    <source>
        <dbReference type="ARBA" id="ARBA00000189"/>
    </source>
</evidence>
<dbReference type="InterPro" id="IPR002016">
    <property type="entry name" value="Haem_peroxidase"/>
</dbReference>
<comment type="catalytic activity">
    <reaction evidence="1">
        <text>2 a phenolic donor + H2O2 = 2 a phenolic radical donor + 2 H2O</text>
        <dbReference type="Rhea" id="RHEA:56136"/>
        <dbReference type="ChEBI" id="CHEBI:15377"/>
        <dbReference type="ChEBI" id="CHEBI:16240"/>
        <dbReference type="ChEBI" id="CHEBI:139520"/>
        <dbReference type="ChEBI" id="CHEBI:139521"/>
        <dbReference type="EC" id="1.11.1.7"/>
    </reaction>
</comment>
<dbReference type="EMBL" id="BDQV01000057">
    <property type="protein sequence ID" value="GAY50004.1"/>
    <property type="molecule type" value="Genomic_DNA"/>
</dbReference>
<feature type="binding site" evidence="9">
    <location>
        <position position="40"/>
    </location>
    <ligand>
        <name>Ca(2+)</name>
        <dbReference type="ChEBI" id="CHEBI:29108"/>
        <label>1</label>
    </ligand>
</feature>
<feature type="binding site" evidence="9">
    <location>
        <position position="24"/>
    </location>
    <ligand>
        <name>Ca(2+)</name>
        <dbReference type="ChEBI" id="CHEBI:29108"/>
        <label>1</label>
    </ligand>
</feature>
<dbReference type="EC" id="1.11.1.7" evidence="3"/>
<evidence type="ECO:0000256" key="10">
    <source>
        <dbReference type="RuleBase" id="RU004241"/>
    </source>
</evidence>
<dbReference type="GO" id="GO:0006979">
    <property type="term" value="P:response to oxidative stress"/>
    <property type="evidence" value="ECO:0007669"/>
    <property type="project" value="InterPro"/>
</dbReference>
<comment type="caution">
    <text evidence="12">The sequence shown here is derived from an EMBL/GenBank/DDBJ whole genome shotgun (WGS) entry which is preliminary data.</text>
</comment>
<proteinExistence type="inferred from homology"/>
<keyword evidence="6 9" id="KW-0479">Metal-binding</keyword>
<dbReference type="AlphaFoldDB" id="A0A2H5PCA9"/>
<evidence type="ECO:0000256" key="2">
    <source>
        <dbReference type="ARBA" id="ARBA00001970"/>
    </source>
</evidence>
<protein>
    <recommendedName>
        <fullName evidence="3">peroxidase</fullName>
        <ecNumber evidence="3">1.11.1.7</ecNumber>
    </recommendedName>
</protein>
<dbReference type="PANTHER" id="PTHR31388">
    <property type="entry name" value="PEROXIDASE 72-RELATED"/>
    <property type="match status" value="1"/>
</dbReference>
<evidence type="ECO:0000256" key="8">
    <source>
        <dbReference type="ARBA" id="ARBA00023004"/>
    </source>
</evidence>
<comment type="cofactor">
    <cofactor evidence="9">
        <name>Ca(2+)</name>
        <dbReference type="ChEBI" id="CHEBI:29108"/>
    </cofactor>
    <text evidence="9">Binds 2 calcium ions per subunit.</text>
</comment>
<organism evidence="12 13">
    <name type="scientific">Citrus unshiu</name>
    <name type="common">Satsuma mandarin</name>
    <name type="synonym">Citrus nobilis var. unshiu</name>
    <dbReference type="NCBI Taxonomy" id="55188"/>
    <lineage>
        <taxon>Eukaryota</taxon>
        <taxon>Viridiplantae</taxon>
        <taxon>Streptophyta</taxon>
        <taxon>Embryophyta</taxon>
        <taxon>Tracheophyta</taxon>
        <taxon>Spermatophyta</taxon>
        <taxon>Magnoliopsida</taxon>
        <taxon>eudicotyledons</taxon>
        <taxon>Gunneridae</taxon>
        <taxon>Pentapetalae</taxon>
        <taxon>rosids</taxon>
        <taxon>malvids</taxon>
        <taxon>Sapindales</taxon>
        <taxon>Rutaceae</taxon>
        <taxon>Aurantioideae</taxon>
        <taxon>Citrus</taxon>
    </lineage>
</organism>
<sequence>MNRYTILSNRTAFCCPDEYIRLQGCDASLLLDDADAIQSEKSTVSNQSTAGYEVIDDIDSTLENVCPGVVSCAG</sequence>
<dbReference type="PROSITE" id="PS50873">
    <property type="entry name" value="PEROXIDASE_4"/>
    <property type="match status" value="1"/>
</dbReference>
<evidence type="ECO:0000256" key="7">
    <source>
        <dbReference type="ARBA" id="ARBA00023002"/>
    </source>
</evidence>
<keyword evidence="4" id="KW-0575">Peroxidase</keyword>
<dbReference type="SUPFAM" id="SSF48113">
    <property type="entry name" value="Heme-dependent peroxidases"/>
    <property type="match status" value="1"/>
</dbReference>
<feature type="domain" description="Plant heme peroxidase family profile" evidence="11">
    <location>
        <begin position="22"/>
        <end position="74"/>
    </location>
</feature>
<accession>A0A2H5PCA9</accession>
<dbReference type="Proteomes" id="UP000236630">
    <property type="component" value="Unassembled WGS sequence"/>
</dbReference>
<evidence type="ECO:0000313" key="12">
    <source>
        <dbReference type="EMBL" id="GAY50004.1"/>
    </source>
</evidence>
<evidence type="ECO:0000256" key="6">
    <source>
        <dbReference type="ARBA" id="ARBA00022723"/>
    </source>
</evidence>
<dbReference type="STRING" id="55188.A0A2H5PCA9"/>
<evidence type="ECO:0000259" key="11">
    <source>
        <dbReference type="PROSITE" id="PS50873"/>
    </source>
</evidence>
<dbReference type="Gene3D" id="1.10.520.10">
    <property type="match status" value="1"/>
</dbReference>
<feature type="binding site" evidence="9">
    <location>
        <position position="28"/>
    </location>
    <ligand>
        <name>Ca(2+)</name>
        <dbReference type="ChEBI" id="CHEBI:29108"/>
        <label>1</label>
    </ligand>
</feature>
<dbReference type="InterPro" id="IPR000823">
    <property type="entry name" value="Peroxidase_pln"/>
</dbReference>